<dbReference type="OMA" id="LWNASWG"/>
<dbReference type="InterPro" id="IPR013752">
    <property type="entry name" value="KPA_reductase"/>
</dbReference>
<evidence type="ECO:0000259" key="5">
    <source>
        <dbReference type="Pfam" id="PF08546"/>
    </source>
</evidence>
<dbReference type="InterPro" id="IPR051402">
    <property type="entry name" value="KPR-Related"/>
</dbReference>
<dbReference type="Pfam" id="PF08546">
    <property type="entry name" value="ApbA_C"/>
    <property type="match status" value="1"/>
</dbReference>
<comment type="caution">
    <text evidence="6">The sequence shown here is derived from an EMBL/GenBank/DDBJ whole genome shotgun (WGS) entry which is preliminary data.</text>
</comment>
<proteinExistence type="inferred from homology"/>
<dbReference type="NCBIfam" id="TIGR00745">
    <property type="entry name" value="apbA_panE"/>
    <property type="match status" value="1"/>
</dbReference>
<evidence type="ECO:0000259" key="4">
    <source>
        <dbReference type="Pfam" id="PF02558"/>
    </source>
</evidence>
<dbReference type="FunFam" id="1.10.1040.10:FF:000017">
    <property type="entry name" value="2-dehydropantoate 2-reductase"/>
    <property type="match status" value="1"/>
</dbReference>
<gene>
    <name evidence="6" type="ORF">G7K_5012-t1</name>
</gene>
<dbReference type="InterPro" id="IPR008927">
    <property type="entry name" value="6-PGluconate_DH-like_C_sf"/>
</dbReference>
<accession>A0A0E9NM81</accession>
<dbReference type="EMBL" id="BACD03000038">
    <property type="protein sequence ID" value="GAO50893.1"/>
    <property type="molecule type" value="Genomic_DNA"/>
</dbReference>
<sequence>MYLLCIPLPLLVVNPPVALKPRLRWADQLEYLPQTANKLAMEEVLTLGLGGVGAVYSLALDLSKQARITTVCRSNYQVVKDNGLTIHSDSFGKFEPWRPHKVVSSTSSPEATETEYSYILVTTKALPEATPSTADILRPVVSKNTTIVLLQNGVGIEDPISAAFPENPIISCSVYLSSSQFSSGVITQTALERVVIGGFDNGVVNSMLLKNRVARFAELLRVSGANVAVNDDIQMERWKKLLWNASYNTYCTVTMMDTLTFCETVPNATELIRTCMNEVLAVSNALGHSIPPETVENLIKFTMGNGKYKPSMLLDRERGSQMEVEVLLGNPTRIAKEHGVPTPILNSLYGILSAENWKLRQG</sequence>
<keyword evidence="7" id="KW-1185">Reference proteome</keyword>
<reference evidence="6 7" key="3">
    <citation type="journal article" date="2015" name="Genome Announc.">
        <title>Draft Genome Sequence of the Archiascomycetous Yeast Saitoella complicata.</title>
        <authorList>
            <person name="Yamauchi K."/>
            <person name="Kondo S."/>
            <person name="Hamamoto M."/>
            <person name="Takahashi Y."/>
            <person name="Ogura Y."/>
            <person name="Hayashi T."/>
            <person name="Nishida H."/>
        </authorList>
    </citation>
    <scope>NUCLEOTIDE SEQUENCE [LARGE SCALE GENOMIC DNA]</scope>
    <source>
        <strain evidence="6 7">NRRL Y-17804</strain>
    </source>
</reference>
<keyword evidence="3" id="KW-0560">Oxidoreductase</keyword>
<protein>
    <recommendedName>
        <fullName evidence="8">2-dehydropantoate 2-reductase</fullName>
    </recommendedName>
</protein>
<organism evidence="6 7">
    <name type="scientific">Saitoella complicata (strain BCRC 22490 / CBS 7301 / JCM 7358 / NBRC 10748 / NRRL Y-17804)</name>
    <dbReference type="NCBI Taxonomy" id="698492"/>
    <lineage>
        <taxon>Eukaryota</taxon>
        <taxon>Fungi</taxon>
        <taxon>Dikarya</taxon>
        <taxon>Ascomycota</taxon>
        <taxon>Taphrinomycotina</taxon>
        <taxon>Taphrinomycotina incertae sedis</taxon>
        <taxon>Saitoella</taxon>
    </lineage>
</organism>
<comment type="similarity">
    <text evidence="1">Belongs to the ketopantoate reductase family.</text>
</comment>
<dbReference type="InterPro" id="IPR003710">
    <property type="entry name" value="ApbA"/>
</dbReference>
<dbReference type="InterPro" id="IPR013328">
    <property type="entry name" value="6PGD_dom2"/>
</dbReference>
<feature type="domain" description="Ketopantoate reductase N-terminal" evidence="4">
    <location>
        <begin position="45"/>
        <end position="200"/>
    </location>
</feature>
<evidence type="ECO:0000256" key="3">
    <source>
        <dbReference type="ARBA" id="ARBA00023002"/>
    </source>
</evidence>
<reference evidence="6 7" key="2">
    <citation type="journal article" date="2014" name="J. Gen. Appl. Microbiol.">
        <title>The early diverging ascomycetous budding yeast Saitoella complicata has three histone deacetylases belonging to the Clr6, Hos2, and Rpd3 lineages.</title>
        <authorList>
            <person name="Nishida H."/>
            <person name="Matsumoto T."/>
            <person name="Kondo S."/>
            <person name="Hamamoto M."/>
            <person name="Yoshikawa H."/>
        </authorList>
    </citation>
    <scope>NUCLEOTIDE SEQUENCE [LARGE SCALE GENOMIC DNA]</scope>
    <source>
        <strain evidence="6 7">NRRL Y-17804</strain>
    </source>
</reference>
<dbReference type="PANTHER" id="PTHR21708">
    <property type="entry name" value="PROBABLE 2-DEHYDROPANTOATE 2-REDUCTASE"/>
    <property type="match status" value="1"/>
</dbReference>
<evidence type="ECO:0008006" key="8">
    <source>
        <dbReference type="Google" id="ProtNLM"/>
    </source>
</evidence>
<dbReference type="Proteomes" id="UP000033140">
    <property type="component" value="Unassembled WGS sequence"/>
</dbReference>
<keyword evidence="2" id="KW-0521">NADP</keyword>
<name>A0A0E9NM81_SAICN</name>
<dbReference type="InterPro" id="IPR013332">
    <property type="entry name" value="KPR_N"/>
</dbReference>
<dbReference type="PANTHER" id="PTHR21708:SF30">
    <property type="entry name" value="2-DEHYDROPANTOATE 2-REDUCTASE-RELATED"/>
    <property type="match status" value="1"/>
</dbReference>
<evidence type="ECO:0000313" key="6">
    <source>
        <dbReference type="EMBL" id="GAO50893.1"/>
    </source>
</evidence>
<dbReference type="AlphaFoldDB" id="A0A0E9NM81"/>
<dbReference type="STRING" id="698492.A0A0E9NM81"/>
<feature type="domain" description="Ketopantoate reductase C-terminal" evidence="5">
    <location>
        <begin position="232"/>
        <end position="354"/>
    </location>
</feature>
<evidence type="ECO:0000256" key="2">
    <source>
        <dbReference type="ARBA" id="ARBA00022857"/>
    </source>
</evidence>
<dbReference type="InterPro" id="IPR036291">
    <property type="entry name" value="NAD(P)-bd_dom_sf"/>
</dbReference>
<evidence type="ECO:0000313" key="7">
    <source>
        <dbReference type="Proteomes" id="UP000033140"/>
    </source>
</evidence>
<dbReference type="GO" id="GO:0015940">
    <property type="term" value="P:pantothenate biosynthetic process"/>
    <property type="evidence" value="ECO:0007669"/>
    <property type="project" value="InterPro"/>
</dbReference>
<dbReference type="Pfam" id="PF02558">
    <property type="entry name" value="ApbA"/>
    <property type="match status" value="1"/>
</dbReference>
<dbReference type="GO" id="GO:0005737">
    <property type="term" value="C:cytoplasm"/>
    <property type="evidence" value="ECO:0007669"/>
    <property type="project" value="TreeGrafter"/>
</dbReference>
<evidence type="ECO:0000256" key="1">
    <source>
        <dbReference type="ARBA" id="ARBA00007870"/>
    </source>
</evidence>
<dbReference type="SUPFAM" id="SSF48179">
    <property type="entry name" value="6-phosphogluconate dehydrogenase C-terminal domain-like"/>
    <property type="match status" value="1"/>
</dbReference>
<dbReference type="Gene3D" id="1.10.1040.10">
    <property type="entry name" value="N-(1-d-carboxylethyl)-l-norvaline Dehydrogenase, domain 2"/>
    <property type="match status" value="1"/>
</dbReference>
<dbReference type="Gene3D" id="3.40.50.720">
    <property type="entry name" value="NAD(P)-binding Rossmann-like Domain"/>
    <property type="match status" value="1"/>
</dbReference>
<reference evidence="6 7" key="1">
    <citation type="journal article" date="2011" name="J. Gen. Appl. Microbiol.">
        <title>Draft genome sequencing of the enigmatic yeast Saitoella complicata.</title>
        <authorList>
            <person name="Nishida H."/>
            <person name="Hamamoto M."/>
            <person name="Sugiyama J."/>
        </authorList>
    </citation>
    <scope>NUCLEOTIDE SEQUENCE [LARGE SCALE GENOMIC DNA]</scope>
    <source>
        <strain evidence="6 7">NRRL Y-17804</strain>
    </source>
</reference>
<dbReference type="GO" id="GO:0008677">
    <property type="term" value="F:2-dehydropantoate 2-reductase activity"/>
    <property type="evidence" value="ECO:0007669"/>
    <property type="project" value="InterPro"/>
</dbReference>
<dbReference type="SUPFAM" id="SSF51735">
    <property type="entry name" value="NAD(P)-binding Rossmann-fold domains"/>
    <property type="match status" value="1"/>
</dbReference>